<dbReference type="GO" id="GO:0019354">
    <property type="term" value="P:siroheme biosynthetic process"/>
    <property type="evidence" value="ECO:0007669"/>
    <property type="project" value="UniProtKB-UniPathway"/>
</dbReference>
<keyword evidence="5" id="KW-0627">Porphyrin biosynthesis</keyword>
<evidence type="ECO:0000256" key="2">
    <source>
        <dbReference type="ARBA" id="ARBA00012400"/>
    </source>
</evidence>
<dbReference type="InterPro" id="IPR028161">
    <property type="entry name" value="Met8-like"/>
</dbReference>
<dbReference type="EC" id="1.3.1.76" evidence="2"/>
<dbReference type="InterPro" id="IPR036291">
    <property type="entry name" value="NAD(P)-bd_dom_sf"/>
</dbReference>
<dbReference type="PANTHER" id="PTHR35330">
    <property type="entry name" value="SIROHEME BIOSYNTHESIS PROTEIN MET8"/>
    <property type="match status" value="1"/>
</dbReference>
<sequence length="187" mass="19604">MTTLIGVDLVGRAVLVAGGGPVAAAKARRLVDDGAIVHVVTPVVCREMLDLCDRVAVSWSQREVALDDVTGSWFVVASTGDLAVDRALCERATSERVFSVCAGASEHGTARTPAVTEHAGLRVGVVSVGRPDPGRVVAVRNALAQHLESADIDLRPRRTAPGRRGRVVLVGGSTVSLRRRGDEEVVA</sequence>
<evidence type="ECO:0000256" key="3">
    <source>
        <dbReference type="ARBA" id="ARBA00023002"/>
    </source>
</evidence>
<dbReference type="Gene3D" id="3.40.50.720">
    <property type="entry name" value="NAD(P)-binding Rossmann-like Domain"/>
    <property type="match status" value="1"/>
</dbReference>
<keyword evidence="6" id="KW-0489">Methyltransferase</keyword>
<dbReference type="GO" id="GO:0008168">
    <property type="term" value="F:methyltransferase activity"/>
    <property type="evidence" value="ECO:0007669"/>
    <property type="project" value="UniProtKB-KW"/>
</dbReference>
<dbReference type="Pfam" id="PF13241">
    <property type="entry name" value="NAD_binding_7"/>
    <property type="match status" value="1"/>
</dbReference>
<accession>A0A2T0UZ46</accession>
<dbReference type="AlphaFoldDB" id="A0A2T0UZ46"/>
<evidence type="ECO:0000313" key="6">
    <source>
        <dbReference type="EMBL" id="PRY63192.1"/>
    </source>
</evidence>
<protein>
    <recommendedName>
        <fullName evidence="2">precorrin-2 dehydrogenase</fullName>
        <ecNumber evidence="2">1.3.1.76</ecNumber>
    </recommendedName>
</protein>
<dbReference type="SUPFAM" id="SSF51735">
    <property type="entry name" value="NAD(P)-binding Rossmann-fold domains"/>
    <property type="match status" value="1"/>
</dbReference>
<evidence type="ECO:0000256" key="4">
    <source>
        <dbReference type="ARBA" id="ARBA00023027"/>
    </source>
</evidence>
<evidence type="ECO:0000256" key="1">
    <source>
        <dbReference type="ARBA" id="ARBA00005010"/>
    </source>
</evidence>
<comment type="pathway">
    <text evidence="1">Porphyrin-containing compound metabolism; siroheme biosynthesis; sirohydrochlorin from precorrin-2: step 1/1.</text>
</comment>
<dbReference type="EMBL" id="PVTI01000002">
    <property type="protein sequence ID" value="PRY63192.1"/>
    <property type="molecule type" value="Genomic_DNA"/>
</dbReference>
<dbReference type="OrthoDB" id="9773765at2"/>
<gene>
    <name evidence="6" type="ORF">BCF74_10223</name>
</gene>
<proteinExistence type="predicted"/>
<evidence type="ECO:0000256" key="5">
    <source>
        <dbReference type="ARBA" id="ARBA00023244"/>
    </source>
</evidence>
<keyword evidence="4" id="KW-0520">NAD</keyword>
<dbReference type="GO" id="GO:0043115">
    <property type="term" value="F:precorrin-2 dehydrogenase activity"/>
    <property type="evidence" value="ECO:0007669"/>
    <property type="project" value="UniProtKB-EC"/>
</dbReference>
<keyword evidence="6" id="KW-0808">Transferase</keyword>
<dbReference type="RefSeq" id="WP_106296179.1">
    <property type="nucleotide sequence ID" value="NZ_PVTI01000002.1"/>
</dbReference>
<name>A0A2T0UZ46_9MICO</name>
<dbReference type="UniPathway" id="UPA00262">
    <property type="reaction ID" value="UER00222"/>
</dbReference>
<reference evidence="6 7" key="1">
    <citation type="submission" date="2018-03" db="EMBL/GenBank/DDBJ databases">
        <title>Genomic Encyclopedia of Archaeal and Bacterial Type Strains, Phase II (KMG-II): from individual species to whole genera.</title>
        <authorList>
            <person name="Goeker M."/>
        </authorList>
    </citation>
    <scope>NUCLEOTIDE SEQUENCE [LARGE SCALE GENOMIC DNA]</scope>
    <source>
        <strain evidence="6 7">ATCC BAA-1496</strain>
    </source>
</reference>
<dbReference type="Proteomes" id="UP000237822">
    <property type="component" value="Unassembled WGS sequence"/>
</dbReference>
<evidence type="ECO:0000313" key="7">
    <source>
        <dbReference type="Proteomes" id="UP000237822"/>
    </source>
</evidence>
<keyword evidence="3" id="KW-0560">Oxidoreductase</keyword>
<organism evidence="6 7">
    <name type="scientific">Knoellia remsis</name>
    <dbReference type="NCBI Taxonomy" id="407159"/>
    <lineage>
        <taxon>Bacteria</taxon>
        <taxon>Bacillati</taxon>
        <taxon>Actinomycetota</taxon>
        <taxon>Actinomycetes</taxon>
        <taxon>Micrococcales</taxon>
        <taxon>Intrasporangiaceae</taxon>
        <taxon>Knoellia</taxon>
    </lineage>
</organism>
<comment type="caution">
    <text evidence="6">The sequence shown here is derived from an EMBL/GenBank/DDBJ whole genome shotgun (WGS) entry which is preliminary data.</text>
</comment>
<keyword evidence="7" id="KW-1185">Reference proteome</keyword>
<dbReference type="GO" id="GO:0032259">
    <property type="term" value="P:methylation"/>
    <property type="evidence" value="ECO:0007669"/>
    <property type="project" value="UniProtKB-KW"/>
</dbReference>
<dbReference type="PANTHER" id="PTHR35330:SF1">
    <property type="entry name" value="SIROHEME BIOSYNTHESIS PROTEIN MET8"/>
    <property type="match status" value="1"/>
</dbReference>
<dbReference type="GO" id="GO:0004325">
    <property type="term" value="F:ferrochelatase activity"/>
    <property type="evidence" value="ECO:0007669"/>
    <property type="project" value="InterPro"/>
</dbReference>